<dbReference type="InterPro" id="IPR035999">
    <property type="entry name" value="Sec7_dom_sf"/>
</dbReference>
<dbReference type="InterPro" id="IPR000904">
    <property type="entry name" value="Sec7_dom"/>
</dbReference>
<dbReference type="InterPro" id="IPR028146">
    <property type="entry name" value="PRKCSH_N"/>
</dbReference>
<dbReference type="VEuPathDB" id="FungiDB:H257_01747"/>
<dbReference type="EMBL" id="QUTE01009067">
    <property type="protein sequence ID" value="RHZ21004.1"/>
    <property type="molecule type" value="Genomic_DNA"/>
</dbReference>
<proteinExistence type="predicted"/>
<organism evidence="5 6">
    <name type="scientific">Aphanomyces astaci</name>
    <name type="common">Crayfish plague agent</name>
    <dbReference type="NCBI Taxonomy" id="112090"/>
    <lineage>
        <taxon>Eukaryota</taxon>
        <taxon>Sar</taxon>
        <taxon>Stramenopiles</taxon>
        <taxon>Oomycota</taxon>
        <taxon>Saprolegniomycetes</taxon>
        <taxon>Saprolegniales</taxon>
        <taxon>Verrucalvaceae</taxon>
        <taxon>Aphanomyces</taxon>
    </lineage>
</organism>
<keyword evidence="2" id="KW-0256">Endoplasmic reticulum</keyword>
<evidence type="ECO:0000259" key="4">
    <source>
        <dbReference type="PROSITE" id="PS50190"/>
    </source>
</evidence>
<feature type="domain" description="SEC7" evidence="4">
    <location>
        <begin position="5"/>
        <end position="142"/>
    </location>
</feature>
<dbReference type="PANTHER" id="PTHR12630:SF1">
    <property type="entry name" value="GLUCOSIDASE 2 SUBUNIT BETA"/>
    <property type="match status" value="1"/>
</dbReference>
<dbReference type="InterPro" id="IPR036607">
    <property type="entry name" value="PRKCSH"/>
</dbReference>
<dbReference type="VEuPathDB" id="FungiDB:H257_01746"/>
<dbReference type="GO" id="GO:0017177">
    <property type="term" value="C:glucosidase II complex"/>
    <property type="evidence" value="ECO:0007669"/>
    <property type="project" value="TreeGrafter"/>
</dbReference>
<dbReference type="Gene3D" id="2.70.130.10">
    <property type="entry name" value="Mannose-6-phosphate receptor binding domain"/>
    <property type="match status" value="1"/>
</dbReference>
<dbReference type="InterPro" id="IPR023394">
    <property type="entry name" value="Sec7_C_sf"/>
</dbReference>
<name>A0A397F9K8_APHAT</name>
<sequence length="588" mass="65325">MCAVDGIRFCTDHLVVDKSPQGVASFLFEHNGKLDKAEIGAYLGRPPWFQHGFCVEVLSAFAELLDFTDLVVDEAIRKFLAYFRLPGEAQQIGRDLHNPCIPVDKKMSKAMFVRCNQDVYGGGSDLAPDSFLGSIYDRIQERSLDRKDGSPGSAACAKCHSPLPAADDLAVFSTVVVDNGDFCEVLDSWSVVKHVSLCGSCWGHMYQCHDVAFGPSNPIHLLLQVMANPYADHRHRSVVVLDAGRHMQMILALLQALLLCSLVHETASASTCISALDGQVLDLRNSAHLVNDDYCDCVDGVDEPSTSACSHLPASMFHCRNEGILSLSVHTSRVHDGVCDCCDGTDERLGRCANTCHVEIGKRRERAMKDLVVLETGMMERQRRVRVLEAEDEKKAADLITHAAVQRELRQLKQKVQVFLDREARREFELQVASAKLKETVQNGGKCLPSDRHLHVTDTPPNEDNVVPQASTTSTTTQASSSTEHQVASEFKQAQVKRILGHAVVYRQHGNWVRTCDDRCWFNGPTGIVVGLICPVDKYVYKVCPFEAVHQDKTLLGSWKRWQPQPNANEPLTMVFEDGERCWNGPSR</sequence>
<reference evidence="5 6" key="1">
    <citation type="submission" date="2018-08" db="EMBL/GenBank/DDBJ databases">
        <title>Aphanomyces genome sequencing and annotation.</title>
        <authorList>
            <person name="Minardi D."/>
            <person name="Oidtmann B."/>
            <person name="Van Der Giezen M."/>
            <person name="Studholme D.J."/>
        </authorList>
    </citation>
    <scope>NUCLEOTIDE SEQUENCE [LARGE SCALE GENOMIC DNA]</scope>
    <source>
        <strain evidence="5 6">197901</strain>
    </source>
</reference>
<feature type="compositionally biased region" description="Low complexity" evidence="3">
    <location>
        <begin position="469"/>
        <end position="483"/>
    </location>
</feature>
<dbReference type="Pfam" id="PF12999">
    <property type="entry name" value="PRKCSH-like"/>
    <property type="match status" value="1"/>
</dbReference>
<evidence type="ECO:0000313" key="5">
    <source>
        <dbReference type="EMBL" id="RHZ21004.1"/>
    </source>
</evidence>
<dbReference type="AlphaFoldDB" id="A0A397F9K8"/>
<dbReference type="Gene3D" id="1.10.220.20">
    <property type="match status" value="1"/>
</dbReference>
<dbReference type="Gene3D" id="1.10.1000.11">
    <property type="entry name" value="Arf Nucleotide-binding Site Opener,domain 2"/>
    <property type="match status" value="2"/>
</dbReference>
<dbReference type="Pfam" id="PF13015">
    <property type="entry name" value="PRKCSH_1"/>
    <property type="match status" value="1"/>
</dbReference>
<dbReference type="InterPro" id="IPR039794">
    <property type="entry name" value="Gtb1-like"/>
</dbReference>
<evidence type="ECO:0000256" key="3">
    <source>
        <dbReference type="SAM" id="MobiDB-lite"/>
    </source>
</evidence>
<gene>
    <name evidence="5" type="ORF">DYB31_005141</name>
</gene>
<evidence type="ECO:0000313" key="6">
    <source>
        <dbReference type="Proteomes" id="UP000266196"/>
    </source>
</evidence>
<dbReference type="Proteomes" id="UP000266196">
    <property type="component" value="Unassembled WGS sequence"/>
</dbReference>
<dbReference type="GO" id="GO:0032012">
    <property type="term" value="P:regulation of ARF protein signal transduction"/>
    <property type="evidence" value="ECO:0007669"/>
    <property type="project" value="InterPro"/>
</dbReference>
<evidence type="ECO:0000256" key="2">
    <source>
        <dbReference type="ARBA" id="ARBA00022824"/>
    </source>
</evidence>
<dbReference type="Pfam" id="PF01369">
    <property type="entry name" value="Sec7"/>
    <property type="match status" value="2"/>
</dbReference>
<dbReference type="InterPro" id="IPR009011">
    <property type="entry name" value="Man6P_isomerase_rcpt-bd_dom_sf"/>
</dbReference>
<dbReference type="PANTHER" id="PTHR12630">
    <property type="entry name" value="N-LINKED OLIGOSACCHARIDE PROCESSING"/>
    <property type="match status" value="1"/>
</dbReference>
<dbReference type="SMART" id="SM00222">
    <property type="entry name" value="Sec7"/>
    <property type="match status" value="1"/>
</dbReference>
<dbReference type="GO" id="GO:0006491">
    <property type="term" value="P:N-glycan processing"/>
    <property type="evidence" value="ECO:0007669"/>
    <property type="project" value="TreeGrafter"/>
</dbReference>
<dbReference type="GO" id="GO:0005085">
    <property type="term" value="F:guanyl-nucleotide exchange factor activity"/>
    <property type="evidence" value="ECO:0007669"/>
    <property type="project" value="InterPro"/>
</dbReference>
<comment type="caution">
    <text evidence="5">The sequence shown here is derived from an EMBL/GenBank/DDBJ whole genome shotgun (WGS) entry which is preliminary data.</text>
</comment>
<dbReference type="SUPFAM" id="SSF48425">
    <property type="entry name" value="Sec7 domain"/>
    <property type="match status" value="1"/>
</dbReference>
<feature type="region of interest" description="Disordered" evidence="3">
    <location>
        <begin position="448"/>
        <end position="487"/>
    </location>
</feature>
<protein>
    <recommendedName>
        <fullName evidence="1">Glucosidase 2 subunit beta</fullName>
    </recommendedName>
</protein>
<dbReference type="PROSITE" id="PS50190">
    <property type="entry name" value="SEC7"/>
    <property type="match status" value="1"/>
</dbReference>
<accession>A0A397F9K8</accession>
<evidence type="ECO:0000256" key="1">
    <source>
        <dbReference type="ARBA" id="ARBA00022387"/>
    </source>
</evidence>